<dbReference type="InterPro" id="IPR058163">
    <property type="entry name" value="LysR-type_TF_proteobact-type"/>
</dbReference>
<keyword evidence="4" id="KW-0804">Transcription</keyword>
<gene>
    <name evidence="6" type="ORF">DES54_11454</name>
</gene>
<comment type="similarity">
    <text evidence="1">Belongs to the LysR transcriptional regulatory family.</text>
</comment>
<reference evidence="6 7" key="1">
    <citation type="submission" date="2018-06" db="EMBL/GenBank/DDBJ databases">
        <title>Genomic Encyclopedia of Type Strains, Phase IV (KMG-IV): sequencing the most valuable type-strain genomes for metagenomic binning, comparative biology and taxonomic classification.</title>
        <authorList>
            <person name="Goeker M."/>
        </authorList>
    </citation>
    <scope>NUCLEOTIDE SEQUENCE [LARGE SCALE GENOMIC DNA]</scope>
    <source>
        <strain evidence="6 7">DSM 30166</strain>
    </source>
</reference>
<evidence type="ECO:0000256" key="4">
    <source>
        <dbReference type="ARBA" id="ARBA00023163"/>
    </source>
</evidence>
<keyword evidence="7" id="KW-1185">Reference proteome</keyword>
<dbReference type="InterPro" id="IPR036388">
    <property type="entry name" value="WH-like_DNA-bd_sf"/>
</dbReference>
<evidence type="ECO:0000259" key="5">
    <source>
        <dbReference type="PROSITE" id="PS50931"/>
    </source>
</evidence>
<organism evidence="6 7">
    <name type="scientific">Brenneria salicis ATCC 15712 = DSM 30166</name>
    <dbReference type="NCBI Taxonomy" id="714314"/>
    <lineage>
        <taxon>Bacteria</taxon>
        <taxon>Pseudomonadati</taxon>
        <taxon>Pseudomonadota</taxon>
        <taxon>Gammaproteobacteria</taxon>
        <taxon>Enterobacterales</taxon>
        <taxon>Pectobacteriaceae</taxon>
        <taxon>Brenneria</taxon>
    </lineage>
</organism>
<dbReference type="InterPro" id="IPR000847">
    <property type="entry name" value="LysR_HTH_N"/>
</dbReference>
<dbReference type="CDD" id="cd08477">
    <property type="entry name" value="PBP2_CrgA_like_8"/>
    <property type="match status" value="1"/>
</dbReference>
<dbReference type="Proteomes" id="UP000253046">
    <property type="component" value="Unassembled WGS sequence"/>
</dbReference>
<dbReference type="OrthoDB" id="9815676at2"/>
<dbReference type="InterPro" id="IPR005119">
    <property type="entry name" value="LysR_subst-bd"/>
</dbReference>
<dbReference type="PROSITE" id="PS50931">
    <property type="entry name" value="HTH_LYSR"/>
    <property type="match status" value="1"/>
</dbReference>
<dbReference type="SUPFAM" id="SSF46785">
    <property type="entry name" value="Winged helix' DNA-binding domain"/>
    <property type="match status" value="1"/>
</dbReference>
<dbReference type="GO" id="GO:0003700">
    <property type="term" value="F:DNA-binding transcription factor activity"/>
    <property type="evidence" value="ECO:0007669"/>
    <property type="project" value="InterPro"/>
</dbReference>
<dbReference type="PANTHER" id="PTHR30537:SF5">
    <property type="entry name" value="HTH-TYPE TRANSCRIPTIONAL ACTIVATOR TTDR-RELATED"/>
    <property type="match status" value="1"/>
</dbReference>
<dbReference type="AlphaFoldDB" id="A0A366I4D6"/>
<evidence type="ECO:0000256" key="3">
    <source>
        <dbReference type="ARBA" id="ARBA00023125"/>
    </source>
</evidence>
<evidence type="ECO:0000313" key="6">
    <source>
        <dbReference type="EMBL" id="RBP62874.1"/>
    </source>
</evidence>
<evidence type="ECO:0000256" key="1">
    <source>
        <dbReference type="ARBA" id="ARBA00009437"/>
    </source>
</evidence>
<accession>A0A366I4D6</accession>
<dbReference type="GO" id="GO:0043565">
    <property type="term" value="F:sequence-specific DNA binding"/>
    <property type="evidence" value="ECO:0007669"/>
    <property type="project" value="TreeGrafter"/>
</dbReference>
<keyword evidence="2" id="KW-0805">Transcription regulation</keyword>
<dbReference type="Pfam" id="PF03466">
    <property type="entry name" value="LysR_substrate"/>
    <property type="match status" value="1"/>
</dbReference>
<dbReference type="PANTHER" id="PTHR30537">
    <property type="entry name" value="HTH-TYPE TRANSCRIPTIONAL REGULATOR"/>
    <property type="match status" value="1"/>
</dbReference>
<dbReference type="InterPro" id="IPR036390">
    <property type="entry name" value="WH_DNA-bd_sf"/>
</dbReference>
<dbReference type="SUPFAM" id="SSF53850">
    <property type="entry name" value="Periplasmic binding protein-like II"/>
    <property type="match status" value="1"/>
</dbReference>
<dbReference type="FunFam" id="3.40.190.290:FF:000001">
    <property type="entry name" value="Transcriptional regulator, LysR family"/>
    <property type="match status" value="1"/>
</dbReference>
<dbReference type="Gene3D" id="3.40.190.290">
    <property type="match status" value="1"/>
</dbReference>
<keyword evidence="3 6" id="KW-0238">DNA-binding</keyword>
<comment type="caution">
    <text evidence="6">The sequence shown here is derived from an EMBL/GenBank/DDBJ whole genome shotgun (WGS) entry which is preliminary data.</text>
</comment>
<dbReference type="FunFam" id="1.10.10.10:FF:000001">
    <property type="entry name" value="LysR family transcriptional regulator"/>
    <property type="match status" value="1"/>
</dbReference>
<evidence type="ECO:0000313" key="7">
    <source>
        <dbReference type="Proteomes" id="UP000253046"/>
    </source>
</evidence>
<dbReference type="EMBL" id="QNRY01000014">
    <property type="protein sequence ID" value="RBP62874.1"/>
    <property type="molecule type" value="Genomic_DNA"/>
</dbReference>
<protein>
    <submittedName>
        <fullName evidence="6">DNA-binding transcriptional LysR family regulator</fullName>
    </submittedName>
</protein>
<dbReference type="GO" id="GO:0006351">
    <property type="term" value="P:DNA-templated transcription"/>
    <property type="evidence" value="ECO:0007669"/>
    <property type="project" value="TreeGrafter"/>
</dbReference>
<dbReference type="Gene3D" id="1.10.10.10">
    <property type="entry name" value="Winged helix-like DNA-binding domain superfamily/Winged helix DNA-binding domain"/>
    <property type="match status" value="1"/>
</dbReference>
<proteinExistence type="inferred from homology"/>
<feature type="domain" description="HTH lysR-type" evidence="5">
    <location>
        <begin position="1"/>
        <end position="59"/>
    </location>
</feature>
<name>A0A366I4D6_9GAMM</name>
<dbReference type="Pfam" id="PF00126">
    <property type="entry name" value="HTH_1"/>
    <property type="match status" value="1"/>
</dbReference>
<dbReference type="RefSeq" id="WP_113866362.1">
    <property type="nucleotide sequence ID" value="NZ_MJMA01000016.1"/>
</dbReference>
<sequence>MDRLTSMSVFVRAVETGSFTAAADVLTMSPQLVGKHVSMLEQHLGVRLINRTTRQHSLTESGRHFYEHCKIILAEVEAAESFAAQARAIPSGRLRINAPVTFGVNALSPLLPRYLKAYPDISIELTLSNRMVDLIDEGYDMVFRVGELIDSGLIAKKLAPYQLVTCASPAYLASAPPLTKPQDLVNHECLIFTHTTLRTQWVYETESGIVQVPVAGRLLIDSGEALTRAALSGMGVMMQPVELVNPLLATGELVRVLAGYDVPSRPLHALYAPDRRITPKLRSFLDFLTEEFGIRNKFGQWIIGNRNK</sequence>
<evidence type="ECO:0000256" key="2">
    <source>
        <dbReference type="ARBA" id="ARBA00023015"/>
    </source>
</evidence>